<dbReference type="AlphaFoldDB" id="A0AAU8A282"/>
<evidence type="ECO:0000256" key="1">
    <source>
        <dbReference type="ARBA" id="ARBA00004141"/>
    </source>
</evidence>
<dbReference type="GO" id="GO:0016020">
    <property type="term" value="C:membrane"/>
    <property type="evidence" value="ECO:0007669"/>
    <property type="project" value="UniProtKB-SubCell"/>
</dbReference>
<comment type="subcellular location">
    <subcellularLocation>
        <location evidence="1">Membrane</location>
        <topology evidence="1">Multi-pass membrane protein</topology>
    </subcellularLocation>
</comment>
<feature type="transmembrane region" description="Helical" evidence="7">
    <location>
        <begin position="287"/>
        <end position="307"/>
    </location>
</feature>
<evidence type="ECO:0000313" key="8">
    <source>
        <dbReference type="EMBL" id="XCC57535.1"/>
    </source>
</evidence>
<keyword evidence="5 7" id="KW-1133">Transmembrane helix</keyword>
<feature type="transmembrane region" description="Helical" evidence="7">
    <location>
        <begin position="6"/>
        <end position="22"/>
    </location>
</feature>
<feature type="transmembrane region" description="Helical" evidence="7">
    <location>
        <begin position="228"/>
        <end position="248"/>
    </location>
</feature>
<dbReference type="EMBL" id="CP099959">
    <property type="protein sequence ID" value="XCC57535.1"/>
    <property type="molecule type" value="Genomic_DNA"/>
</dbReference>
<dbReference type="InterPro" id="IPR004776">
    <property type="entry name" value="Mem_transp_PIN-like"/>
</dbReference>
<accession>A0AAU8A282</accession>
<evidence type="ECO:0000256" key="6">
    <source>
        <dbReference type="ARBA" id="ARBA00023136"/>
    </source>
</evidence>
<evidence type="ECO:0000256" key="3">
    <source>
        <dbReference type="ARBA" id="ARBA00022475"/>
    </source>
</evidence>
<evidence type="ECO:0000256" key="4">
    <source>
        <dbReference type="ARBA" id="ARBA00022692"/>
    </source>
</evidence>
<protein>
    <submittedName>
        <fullName evidence="8">AEC family transporter</fullName>
    </submittedName>
</protein>
<feature type="transmembrane region" description="Helical" evidence="7">
    <location>
        <begin position="195"/>
        <end position="216"/>
    </location>
</feature>
<reference evidence="8" key="1">
    <citation type="submission" date="2022-06" db="EMBL/GenBank/DDBJ databases">
        <title>New Polynucleobacter species.</title>
        <authorList>
            <person name="Hahn M.W."/>
        </authorList>
    </citation>
    <scope>NUCLEOTIDE SEQUENCE</scope>
    <source>
        <strain evidence="8">UK-FUSCHL-C3</strain>
    </source>
</reference>
<evidence type="ECO:0000256" key="5">
    <source>
        <dbReference type="ARBA" id="ARBA00022989"/>
    </source>
</evidence>
<proteinExistence type="predicted"/>
<sequence>MLHVLNVIIPIFALILAGYIAGKSGKLSVNASTEINRFVVWLALPAQMFDFTAHSNWQELWQPGFIIAFSAGALAVYFALLIYYRIQTKDWTVASFQSLSGSYANTGYMGIPLLMLAFGESGLGPAVIATLIVVCALFAVAIIFIELGVHAKKPFSEIIQTVAKSLATNPLLVAPFCGALWATTSLELYAPLRQFVSFLGAAASPCALVSIGLFLVQKTSAPTTTTWSLVFVKLILQPFVVWVVADPILGLPTFWVYAAVLVSALPTGTGPFMLAQYYRADGSLISRVVLITTLGSVITLSALVWWMTPH</sequence>
<feature type="transmembrane region" description="Helical" evidence="7">
    <location>
        <begin position="254"/>
        <end position="275"/>
    </location>
</feature>
<feature type="transmembrane region" description="Helical" evidence="7">
    <location>
        <begin position="65"/>
        <end position="84"/>
    </location>
</feature>
<dbReference type="PANTHER" id="PTHR36838:SF3">
    <property type="entry name" value="TRANSPORTER AUXIN EFFLUX CARRIER EC FAMILY"/>
    <property type="match status" value="1"/>
</dbReference>
<keyword evidence="4 7" id="KW-0812">Transmembrane</keyword>
<feature type="transmembrane region" description="Helical" evidence="7">
    <location>
        <begin position="96"/>
        <end position="118"/>
    </location>
</feature>
<evidence type="ECO:0000256" key="7">
    <source>
        <dbReference type="SAM" id="Phobius"/>
    </source>
</evidence>
<keyword evidence="6 7" id="KW-0472">Membrane</keyword>
<evidence type="ECO:0000256" key="2">
    <source>
        <dbReference type="ARBA" id="ARBA00022448"/>
    </source>
</evidence>
<keyword evidence="3" id="KW-1003">Cell membrane</keyword>
<dbReference type="GO" id="GO:0055085">
    <property type="term" value="P:transmembrane transport"/>
    <property type="evidence" value="ECO:0007669"/>
    <property type="project" value="InterPro"/>
</dbReference>
<feature type="transmembrane region" description="Helical" evidence="7">
    <location>
        <begin position="166"/>
        <end position="183"/>
    </location>
</feature>
<name>A0AAU8A282_9BURK</name>
<dbReference type="Pfam" id="PF03547">
    <property type="entry name" value="Mem_trans"/>
    <property type="match status" value="1"/>
</dbReference>
<keyword evidence="2" id="KW-0813">Transport</keyword>
<feature type="transmembrane region" description="Helical" evidence="7">
    <location>
        <begin position="124"/>
        <end position="145"/>
    </location>
</feature>
<organism evidence="8">
    <name type="scientific">Polynucleobacter sp. UK-FUSCHL-C3</name>
    <dbReference type="NCBI Taxonomy" id="2955208"/>
    <lineage>
        <taxon>Bacteria</taxon>
        <taxon>Pseudomonadati</taxon>
        <taxon>Pseudomonadota</taxon>
        <taxon>Betaproteobacteria</taxon>
        <taxon>Burkholderiales</taxon>
        <taxon>Burkholderiaceae</taxon>
        <taxon>Polynucleobacter</taxon>
    </lineage>
</organism>
<dbReference type="PANTHER" id="PTHR36838">
    <property type="entry name" value="AUXIN EFFLUX CARRIER FAMILY PROTEIN"/>
    <property type="match status" value="1"/>
</dbReference>
<dbReference type="RefSeq" id="WP_353438573.1">
    <property type="nucleotide sequence ID" value="NZ_CP099959.1"/>
</dbReference>
<gene>
    <name evidence="8" type="ORF">NKE59_08600</name>
</gene>